<feature type="compositionally biased region" description="Basic and acidic residues" evidence="2">
    <location>
        <begin position="175"/>
        <end position="191"/>
    </location>
</feature>
<dbReference type="InterPro" id="IPR012337">
    <property type="entry name" value="RNaseH-like_sf"/>
</dbReference>
<dbReference type="InterPro" id="IPR005312">
    <property type="entry name" value="DUF1759"/>
</dbReference>
<evidence type="ECO:0000313" key="3">
    <source>
        <dbReference type="EMBL" id="CAB3995985.1"/>
    </source>
</evidence>
<dbReference type="Pfam" id="PF03564">
    <property type="entry name" value="DUF1759"/>
    <property type="match status" value="1"/>
</dbReference>
<dbReference type="SUPFAM" id="SSF53098">
    <property type="entry name" value="Ribonuclease H-like"/>
    <property type="match status" value="1"/>
</dbReference>
<feature type="region of interest" description="Disordered" evidence="2">
    <location>
        <begin position="161"/>
        <end position="191"/>
    </location>
</feature>
<dbReference type="OrthoDB" id="10055784at2759"/>
<feature type="region of interest" description="Disordered" evidence="2">
    <location>
        <begin position="235"/>
        <end position="262"/>
    </location>
</feature>
<dbReference type="InterPro" id="IPR001584">
    <property type="entry name" value="Integrase_cat-core"/>
</dbReference>
<dbReference type="InterPro" id="IPR041588">
    <property type="entry name" value="Integrase_H2C2"/>
</dbReference>
<evidence type="ECO:0000256" key="2">
    <source>
        <dbReference type="SAM" id="MobiDB-lite"/>
    </source>
</evidence>
<name>A0A6S7GWJ7_PARCT</name>
<dbReference type="GO" id="GO:0015074">
    <property type="term" value="P:DNA integration"/>
    <property type="evidence" value="ECO:0007669"/>
    <property type="project" value="InterPro"/>
</dbReference>
<dbReference type="EMBL" id="CACRXK020002774">
    <property type="protein sequence ID" value="CAB3995985.1"/>
    <property type="molecule type" value="Genomic_DNA"/>
</dbReference>
<gene>
    <name evidence="3" type="ORF">PACLA_8A089523</name>
</gene>
<evidence type="ECO:0000313" key="4">
    <source>
        <dbReference type="Proteomes" id="UP001152795"/>
    </source>
</evidence>
<keyword evidence="1" id="KW-0175">Coiled coil</keyword>
<feature type="region of interest" description="Disordered" evidence="2">
    <location>
        <begin position="597"/>
        <end position="637"/>
    </location>
</feature>
<reference evidence="3" key="1">
    <citation type="submission" date="2020-04" db="EMBL/GenBank/DDBJ databases">
        <authorList>
            <person name="Alioto T."/>
            <person name="Alioto T."/>
            <person name="Gomez Garrido J."/>
        </authorList>
    </citation>
    <scope>NUCLEOTIDE SEQUENCE</scope>
    <source>
        <strain evidence="3">A484AB</strain>
    </source>
</reference>
<sequence>MSIEGSKEFASDYGLGGEHDMLNSEQCYGLNKEVPSAELLNIQAKKASRRGKMSHVTKLLNNIYKLIETSGSIRELDRVINSLNEAFSGFVKRHDEYIAVLTSEVDEIEIDLATDKLVEIEEKIANCKLKAEQYISAQQKESESPRRGSQEEKCLLSISARSRVSSRKKSTYTHLSKDQEHRSRKRLDEVKERHHYEEKLQDLKFKTLKREMQIRRELEIRQAERDLESCSIAKSSLSSSKNSSNPQSVADQSLKAKKSSSPDKVNVQLPVYSSDCNKTHKKFTTVSNSKEISTWSTPLVLGEKTIPLGTFDGKKESWLRFFQTFKAVVDKQPYDAIVKFAILEKHLTGPAKDCIRGFPFTENSYPLALKALQDRFGDEEDQASFYLGAVENLPKIKISDVPGLRKFYDDLNTNIQVLENMGPDVAMHLNDPRRMKLLSTKLPRNLAVAWATNQDDKGIGSDMRAFAEWLRKKVQILERIEVQPQTEAGDKRVPGKQVFKPHVHVTTRDEVTQTERTETKFPTERGKCWVCRDGNHWPDQCLVLKKMTVYERKQLVKQNGACFKCLLRGHLVAKCRRKVGCLIENCKGTHHTLLHQENPKNPAISTHNVERKSSETSGGEQLARNEETPTKETLSVTSNANRSCLKRKIVALPVKKIDILNGYGQRVTINCLDDSGSQVTLITHRLVESLGLTTRRSNRLTLSGVGDQNIKLNSEVSFLIQAKDNELSIPMTAYAIPKISNYSPPFDIEEIKQKFPYLQDVDVIVDTESVDLLVGQDYPILLRQLETRYGKPDEPYAVRTVLGWSICGPVDERVGEDPSTHLISSCSPTTTSVDDFNLKRFWEIEQMPVKEPSLYTNKEQKILEETERTICRVNRRYQVKLPWKDSTKQIPDSYDVALQRLESIERRMRKQPSLKEKYGKVIEDYVADGYLEKLPEKPSDTDYGTNKPKACEALDKDLYMDDLIHSCKTSLDAKKTVTDVCEMLDEGGMKMRNWISNQPCVLEGVPDRIKNGPLPLDQTNERVLGMTWDPSTDQIRFYPVIEDIVWTKRGVLRRLAQLFDPMGLLAAFVVRGKILMQELWRRGRDWDDPLELDIKGSWLTWFNQFVDLSKITIPRHVWAELEKVDMELHLFADASQRAMAAVAYLKCQRKNEVKVSLLMSKTQVAPLKKMSVPRLELQACLMAVRLAEFIVKQMEFKTVKVVFWSDSTVALSWIKMESRVLKEFVANRVATIQEKTEGCQWHHVSGQDNPADLASRGVDLRELLKPDNIWFSGPSFLRSDEYTESSLKPDEKLIEAEKKKVTRHCHVQSSVGEEFLKVEDFSTFHKLRKRVAFLRRPFRNWRLKKSKRLTKPTTRSAMKKKDIQHPIEPLSADELREAEIWLLRRDQTLCFAKEITVLEKQQTGLGKTKTRKMLVPKSSPLYSLSPFMDDEGLVRLGGRLERSPLSYDCRHPIILGKGSHLAALLIRRSHEEVKHFGVNTVLCNLRQRYWPIRGREQVKKILSSCVLCKKWRGNPGVQFMADLPASRVDFPNPPFTLTGVDYFGPITTKAGFRGGRREKRYGVVFTCLQTRAVHLEVAQSLSTDDFLKVFSRFVARRSKPKRMFSDQGTNFVGAEREMRQLVKELCNDVVLKTKLQQEGLDWNFNPPFAPHMGGAWEAM</sequence>
<feature type="coiled-coil region" evidence="1">
    <location>
        <begin position="110"/>
        <end position="137"/>
    </location>
</feature>
<dbReference type="GO" id="GO:0003676">
    <property type="term" value="F:nucleic acid binding"/>
    <property type="evidence" value="ECO:0007669"/>
    <property type="project" value="InterPro"/>
</dbReference>
<dbReference type="InterPro" id="IPR043502">
    <property type="entry name" value="DNA/RNA_pol_sf"/>
</dbReference>
<keyword evidence="4" id="KW-1185">Reference proteome</keyword>
<evidence type="ECO:0000256" key="1">
    <source>
        <dbReference type="SAM" id="Coils"/>
    </source>
</evidence>
<accession>A0A6S7GWJ7</accession>
<dbReference type="PANTHER" id="PTHR47331">
    <property type="entry name" value="PHD-TYPE DOMAIN-CONTAINING PROTEIN"/>
    <property type="match status" value="1"/>
</dbReference>
<dbReference type="Gene3D" id="3.30.420.10">
    <property type="entry name" value="Ribonuclease H-like superfamily/Ribonuclease H"/>
    <property type="match status" value="2"/>
</dbReference>
<organism evidence="3 4">
    <name type="scientific">Paramuricea clavata</name>
    <name type="common">Red gorgonian</name>
    <name type="synonym">Violescent sea-whip</name>
    <dbReference type="NCBI Taxonomy" id="317549"/>
    <lineage>
        <taxon>Eukaryota</taxon>
        <taxon>Metazoa</taxon>
        <taxon>Cnidaria</taxon>
        <taxon>Anthozoa</taxon>
        <taxon>Octocorallia</taxon>
        <taxon>Malacalcyonacea</taxon>
        <taxon>Plexauridae</taxon>
        <taxon>Paramuricea</taxon>
    </lineage>
</organism>
<dbReference type="Pfam" id="PF17921">
    <property type="entry name" value="Integrase_H2C2"/>
    <property type="match status" value="1"/>
</dbReference>
<dbReference type="SUPFAM" id="SSF56672">
    <property type="entry name" value="DNA/RNA polymerases"/>
    <property type="match status" value="1"/>
</dbReference>
<dbReference type="Proteomes" id="UP001152795">
    <property type="component" value="Unassembled WGS sequence"/>
</dbReference>
<feature type="non-terminal residue" evidence="3">
    <location>
        <position position="1"/>
    </location>
</feature>
<feature type="compositionally biased region" description="Low complexity" evidence="2">
    <location>
        <begin position="235"/>
        <end position="248"/>
    </location>
</feature>
<dbReference type="InterPro" id="IPR008042">
    <property type="entry name" value="Retrotrans_Pao"/>
</dbReference>
<comment type="caution">
    <text evidence="3">The sequence shown here is derived from an EMBL/GenBank/DDBJ whole genome shotgun (WGS) entry which is preliminary data.</text>
</comment>
<dbReference type="InterPro" id="IPR036397">
    <property type="entry name" value="RNaseH_sf"/>
</dbReference>
<proteinExistence type="predicted"/>
<dbReference type="Pfam" id="PF05380">
    <property type="entry name" value="Peptidase_A17"/>
    <property type="match status" value="1"/>
</dbReference>
<dbReference type="PROSITE" id="PS50994">
    <property type="entry name" value="INTEGRASE"/>
    <property type="match status" value="1"/>
</dbReference>
<protein>
    <submittedName>
        <fullName evidence="3">Uncharacterized protein LOC111609249 isoform X1</fullName>
    </submittedName>
</protein>